<evidence type="ECO:0000256" key="1">
    <source>
        <dbReference type="ARBA" id="ARBA00023125"/>
    </source>
</evidence>
<dbReference type="Proteomes" id="UP000269573">
    <property type="component" value="Unassembled WGS sequence"/>
</dbReference>
<protein>
    <submittedName>
        <fullName evidence="4">TetR/AcrR family transcriptional regulator</fullName>
    </submittedName>
</protein>
<name>A0A3M8CWW0_9BACL</name>
<dbReference type="SUPFAM" id="SSF48498">
    <property type="entry name" value="Tetracyclin repressor-like, C-terminal domain"/>
    <property type="match status" value="1"/>
</dbReference>
<dbReference type="GO" id="GO:0003677">
    <property type="term" value="F:DNA binding"/>
    <property type="evidence" value="ECO:0007669"/>
    <property type="project" value="UniProtKB-UniRule"/>
</dbReference>
<dbReference type="Pfam" id="PF00440">
    <property type="entry name" value="TetR_N"/>
    <property type="match status" value="1"/>
</dbReference>
<evidence type="ECO:0000256" key="2">
    <source>
        <dbReference type="PROSITE-ProRule" id="PRU00335"/>
    </source>
</evidence>
<dbReference type="SUPFAM" id="SSF46689">
    <property type="entry name" value="Homeodomain-like"/>
    <property type="match status" value="1"/>
</dbReference>
<dbReference type="AlphaFoldDB" id="A0A3M8CWW0"/>
<dbReference type="PANTHER" id="PTHR43479:SF7">
    <property type="entry name" value="TETR-FAMILY TRANSCRIPTIONAL REGULATOR"/>
    <property type="match status" value="1"/>
</dbReference>
<reference evidence="4 5" key="1">
    <citation type="submission" date="2018-10" db="EMBL/GenBank/DDBJ databases">
        <title>Phylogenomics of Brevibacillus.</title>
        <authorList>
            <person name="Dunlap C."/>
        </authorList>
    </citation>
    <scope>NUCLEOTIDE SEQUENCE [LARGE SCALE GENOMIC DNA]</scope>
    <source>
        <strain evidence="4 5">JCM 15774</strain>
    </source>
</reference>
<dbReference type="InterPro" id="IPR036271">
    <property type="entry name" value="Tet_transcr_reg_TetR-rel_C_sf"/>
</dbReference>
<proteinExistence type="predicted"/>
<accession>A0A3M8CWW0</accession>
<dbReference type="PANTHER" id="PTHR43479">
    <property type="entry name" value="ACREF/ENVCD OPERON REPRESSOR-RELATED"/>
    <property type="match status" value="1"/>
</dbReference>
<dbReference type="InterPro" id="IPR001647">
    <property type="entry name" value="HTH_TetR"/>
</dbReference>
<feature type="domain" description="HTH tetR-type" evidence="3">
    <location>
        <begin position="60"/>
        <end position="120"/>
    </location>
</feature>
<evidence type="ECO:0000313" key="4">
    <source>
        <dbReference type="EMBL" id="RNB80326.1"/>
    </source>
</evidence>
<dbReference type="PRINTS" id="PR00455">
    <property type="entry name" value="HTHTETR"/>
</dbReference>
<organism evidence="4 5">
    <name type="scientific">Brevibacillus nitrificans</name>
    <dbReference type="NCBI Taxonomy" id="651560"/>
    <lineage>
        <taxon>Bacteria</taxon>
        <taxon>Bacillati</taxon>
        <taxon>Bacillota</taxon>
        <taxon>Bacilli</taxon>
        <taxon>Bacillales</taxon>
        <taxon>Paenibacillaceae</taxon>
        <taxon>Brevibacillus</taxon>
    </lineage>
</organism>
<dbReference type="InterPro" id="IPR009057">
    <property type="entry name" value="Homeodomain-like_sf"/>
</dbReference>
<dbReference type="PROSITE" id="PS50977">
    <property type="entry name" value="HTH_TETR_2"/>
    <property type="match status" value="1"/>
</dbReference>
<keyword evidence="1 2" id="KW-0238">DNA-binding</keyword>
<comment type="caution">
    <text evidence="4">The sequence shown here is derived from an EMBL/GenBank/DDBJ whole genome shotgun (WGS) entry which is preliminary data.</text>
</comment>
<dbReference type="Gene3D" id="1.10.357.10">
    <property type="entry name" value="Tetracycline Repressor, domain 2"/>
    <property type="match status" value="1"/>
</dbReference>
<dbReference type="Gene3D" id="1.10.10.60">
    <property type="entry name" value="Homeodomain-like"/>
    <property type="match status" value="1"/>
</dbReference>
<evidence type="ECO:0000313" key="5">
    <source>
        <dbReference type="Proteomes" id="UP000269573"/>
    </source>
</evidence>
<dbReference type="EMBL" id="RHHU01000017">
    <property type="protein sequence ID" value="RNB80326.1"/>
    <property type="molecule type" value="Genomic_DNA"/>
</dbReference>
<gene>
    <name evidence="4" type="ORF">EDM59_23530</name>
</gene>
<dbReference type="InterPro" id="IPR050624">
    <property type="entry name" value="HTH-type_Tx_Regulator"/>
</dbReference>
<keyword evidence="5" id="KW-1185">Reference proteome</keyword>
<evidence type="ECO:0000259" key="3">
    <source>
        <dbReference type="PROSITE" id="PS50977"/>
    </source>
</evidence>
<feature type="DNA-binding region" description="H-T-H motif" evidence="2">
    <location>
        <begin position="83"/>
        <end position="102"/>
    </location>
</feature>
<sequence length="250" mass="28847">MVFFPLLFRSIILESVYFHDNVRSRTIEISRILIGKECAEKRKIVSKTTERIDGRNLRSLQTRHKLLEAAQAVFIENGYQRATITQIIKKAKTGYGTAYVHFSGKDDLLIVLMDDIMNRFYEIAEMSYEPSTKQEAISMITTQASLFLENAIEQKAILQVFVEAIRFSDKAHQKWDEIREKFVARIASDVAYAQAKGLARTDVDRDLIARNWFSLNETQLWDLVNGKNKHAVQEIVRNMTILYTSGLYPS</sequence>